<evidence type="ECO:0000256" key="1">
    <source>
        <dbReference type="ARBA" id="ARBA00000900"/>
    </source>
</evidence>
<evidence type="ECO:0000256" key="13">
    <source>
        <dbReference type="ARBA" id="ARBA00023136"/>
    </source>
</evidence>
<evidence type="ECO:0000256" key="3">
    <source>
        <dbReference type="ARBA" id="ARBA00004906"/>
    </source>
</evidence>
<accession>F4P2W3</accession>
<evidence type="ECO:0000256" key="2">
    <source>
        <dbReference type="ARBA" id="ARBA00004127"/>
    </source>
</evidence>
<dbReference type="Pfam" id="PF11145">
    <property type="entry name" value="DUF2921"/>
    <property type="match status" value="1"/>
</dbReference>
<name>F4P2W3_BATDJ</name>
<dbReference type="Pfam" id="PF12678">
    <property type="entry name" value="zf-rbx1"/>
    <property type="match status" value="1"/>
</dbReference>
<dbReference type="InterPro" id="IPR001841">
    <property type="entry name" value="Znf_RING"/>
</dbReference>
<dbReference type="InParanoid" id="F4P2W3"/>
<keyword evidence="8" id="KW-0732">Signal</keyword>
<evidence type="ECO:0000256" key="6">
    <source>
        <dbReference type="ARBA" id="ARBA00022692"/>
    </source>
</evidence>
<dbReference type="InterPro" id="IPR013083">
    <property type="entry name" value="Znf_RING/FYVE/PHD"/>
</dbReference>
<evidence type="ECO:0000313" key="19">
    <source>
        <dbReference type="Proteomes" id="UP000007241"/>
    </source>
</evidence>
<dbReference type="Gene3D" id="3.30.40.10">
    <property type="entry name" value="Zinc/RING finger domain, C3HC4 (zinc finger)"/>
    <property type="match status" value="1"/>
</dbReference>
<dbReference type="EMBL" id="GL882884">
    <property type="protein sequence ID" value="EGF80253.1"/>
    <property type="molecule type" value="Genomic_DNA"/>
</dbReference>
<dbReference type="HOGENOM" id="CLU_014026_0_0_1"/>
<feature type="transmembrane region" description="Helical" evidence="16">
    <location>
        <begin position="527"/>
        <end position="547"/>
    </location>
</feature>
<comment type="subcellular location">
    <subcellularLocation>
        <location evidence="2">Endomembrane system</location>
        <topology evidence="2">Multi-pass membrane protein</topology>
    </subcellularLocation>
</comment>
<evidence type="ECO:0000256" key="4">
    <source>
        <dbReference type="ARBA" id="ARBA00012483"/>
    </source>
</evidence>
<dbReference type="GeneID" id="18238704"/>
<feature type="transmembrane region" description="Helical" evidence="16">
    <location>
        <begin position="343"/>
        <end position="365"/>
    </location>
</feature>
<dbReference type="InterPro" id="IPR011016">
    <property type="entry name" value="Znf_RING-CH"/>
</dbReference>
<keyword evidence="10" id="KW-0833">Ubl conjugation pathway</keyword>
<protein>
    <recommendedName>
        <fullName evidence="4">RING-type E3 ubiquitin transferase</fullName>
        <ecNumber evidence="4">2.3.2.27</ecNumber>
    </recommendedName>
</protein>
<dbReference type="PANTHER" id="PTHR22763:SF162">
    <property type="entry name" value="TRANSMEMBRANE E3 UBIQUITIN-PROTEIN LIGASE 1"/>
    <property type="match status" value="1"/>
</dbReference>
<dbReference type="GO" id="GO:0012505">
    <property type="term" value="C:endomembrane system"/>
    <property type="evidence" value="ECO:0000318"/>
    <property type="project" value="GO_Central"/>
</dbReference>
<feature type="domain" description="RING-type" evidence="17">
    <location>
        <begin position="638"/>
        <end position="690"/>
    </location>
</feature>
<keyword evidence="6 16" id="KW-0812">Transmembrane</keyword>
<feature type="transmembrane region" description="Helical" evidence="16">
    <location>
        <begin position="386"/>
        <end position="408"/>
    </location>
</feature>
<dbReference type="OMA" id="MLTPCHH"/>
<evidence type="ECO:0000256" key="7">
    <source>
        <dbReference type="ARBA" id="ARBA00022723"/>
    </source>
</evidence>
<dbReference type="STRING" id="684364.F4P2W3"/>
<evidence type="ECO:0000313" key="18">
    <source>
        <dbReference type="EMBL" id="EGF80253.1"/>
    </source>
</evidence>
<dbReference type="AlphaFoldDB" id="F4P2W3"/>
<keyword evidence="5" id="KW-0808">Transferase</keyword>
<dbReference type="SUPFAM" id="SSF57850">
    <property type="entry name" value="RING/U-box"/>
    <property type="match status" value="1"/>
</dbReference>
<organism evidence="18 19">
    <name type="scientific">Batrachochytrium dendrobatidis (strain JAM81 / FGSC 10211)</name>
    <name type="common">Frog chytrid fungus</name>
    <dbReference type="NCBI Taxonomy" id="684364"/>
    <lineage>
        <taxon>Eukaryota</taxon>
        <taxon>Fungi</taxon>
        <taxon>Fungi incertae sedis</taxon>
        <taxon>Chytridiomycota</taxon>
        <taxon>Chytridiomycota incertae sedis</taxon>
        <taxon>Chytridiomycetes</taxon>
        <taxon>Rhizophydiales</taxon>
        <taxon>Rhizophydiales incertae sedis</taxon>
        <taxon>Batrachochytrium</taxon>
    </lineage>
</organism>
<evidence type="ECO:0000256" key="11">
    <source>
        <dbReference type="ARBA" id="ARBA00022833"/>
    </source>
</evidence>
<dbReference type="EC" id="2.3.2.27" evidence="4"/>
<comment type="catalytic activity">
    <reaction evidence="1">
        <text>S-ubiquitinyl-[E2 ubiquitin-conjugating enzyme]-L-cysteine + [acceptor protein]-L-lysine = [E2 ubiquitin-conjugating enzyme]-L-cysteine + N(6)-ubiquitinyl-[acceptor protein]-L-lysine.</text>
        <dbReference type="EC" id="2.3.2.27"/>
    </reaction>
</comment>
<feature type="region of interest" description="Disordered" evidence="15">
    <location>
        <begin position="137"/>
        <end position="157"/>
    </location>
</feature>
<dbReference type="InterPro" id="IPR024766">
    <property type="entry name" value="Znf_RING_H2"/>
</dbReference>
<evidence type="ECO:0000256" key="10">
    <source>
        <dbReference type="ARBA" id="ARBA00022786"/>
    </source>
</evidence>
<dbReference type="RefSeq" id="XP_006679033.1">
    <property type="nucleotide sequence ID" value="XM_006678970.1"/>
</dbReference>
<keyword evidence="9 14" id="KW-0863">Zinc-finger</keyword>
<dbReference type="OrthoDB" id="9984778at2759"/>
<dbReference type="InterPro" id="IPR021319">
    <property type="entry name" value="DUF2921"/>
</dbReference>
<evidence type="ECO:0000256" key="15">
    <source>
        <dbReference type="SAM" id="MobiDB-lite"/>
    </source>
</evidence>
<evidence type="ECO:0000256" key="8">
    <source>
        <dbReference type="ARBA" id="ARBA00022729"/>
    </source>
</evidence>
<keyword evidence="19" id="KW-1185">Reference proteome</keyword>
<evidence type="ECO:0000256" key="5">
    <source>
        <dbReference type="ARBA" id="ARBA00022679"/>
    </source>
</evidence>
<dbReference type="PROSITE" id="PS50089">
    <property type="entry name" value="ZF_RING_2"/>
    <property type="match status" value="1"/>
</dbReference>
<comment type="pathway">
    <text evidence="3">Protein modification; protein ubiquitination.</text>
</comment>
<dbReference type="GO" id="GO:0061630">
    <property type="term" value="F:ubiquitin protein ligase activity"/>
    <property type="evidence" value="ECO:0000318"/>
    <property type="project" value="GO_Central"/>
</dbReference>
<proteinExistence type="predicted"/>
<feature type="transmembrane region" description="Helical" evidence="16">
    <location>
        <begin position="414"/>
        <end position="433"/>
    </location>
</feature>
<reference evidence="18 19" key="1">
    <citation type="submission" date="2009-12" db="EMBL/GenBank/DDBJ databases">
        <title>The draft genome of Batrachochytrium dendrobatidis.</title>
        <authorList>
            <consortium name="US DOE Joint Genome Institute (JGI-PGF)"/>
            <person name="Kuo A."/>
            <person name="Salamov A."/>
            <person name="Schmutz J."/>
            <person name="Lucas S."/>
            <person name="Pitluck S."/>
            <person name="Rosenblum E."/>
            <person name="Stajich J."/>
            <person name="Eisen M."/>
            <person name="Grigoriev I.V."/>
        </authorList>
    </citation>
    <scope>NUCLEOTIDE SEQUENCE [LARGE SCALE GENOMIC DNA]</scope>
    <source>
        <strain evidence="19">JAM81 / FGSC 10211</strain>
    </source>
</reference>
<keyword evidence="7" id="KW-0479">Metal-binding</keyword>
<evidence type="ECO:0000256" key="12">
    <source>
        <dbReference type="ARBA" id="ARBA00022989"/>
    </source>
</evidence>
<dbReference type="GO" id="GO:0043161">
    <property type="term" value="P:proteasome-mediated ubiquitin-dependent protein catabolic process"/>
    <property type="evidence" value="ECO:0000318"/>
    <property type="project" value="GO_Central"/>
</dbReference>
<feature type="transmembrane region" description="Helical" evidence="16">
    <location>
        <begin position="29"/>
        <end position="46"/>
    </location>
</feature>
<sequence length="697" mass="78808">MDEHEPLVSTNTSNPPPAQITTASLVRRGFSLPFIALGFFLLYLFGSTSRSNDLRLGQSRLIDAQLQESLVLGNLTYEQNATRYSSDLRTIFNAMMNVGHAPVFYSDIAGQFKGKWELLPFSKNISELLGQHSRKTVDESPSLEFPKESVSETASQGNMDLTAGGKFSFTIISNKTSNEDILYINGNMNIDDGYNSFDSTLHGLHFKRNGSIYLESAVDESELFLHNIPKMMLDPHSFQSALSVIRSINMDYLNTLKKQLDNGMIIEHVDTSGTSSAKCRFLLFMQLQPLPAKLQDILDLENVQNEGVYVIQPPQLLADMALLSPNCNSSLKSIQLRGIKNSIFISLNHNAGVFIAILTLIELVLTTRQMQQLSSLSARTKISPMTMGMMIILDAYMCIVLISIALMFPELFSPFVAASFLKFCLFSVFEMRYLFAVIQARRRDGSDSLERSFLFRVYLYTFIGGFFIYHIALRSTLITIVVSNAKRNTWRAFNRSFVIGTSITRFLLPLYAWYYQDIIIASQSLPSAKILWALAVFISIQVGVLILQDVQGPRIFIPQQLFPQTYDYHPAFPPLSNNESISLQMDTIADSEIDSNQSIYPPTSSNTFYSTTATRRTHAITYEKEALSSRTELEDRHCAICFTEITTVTSDHPFFSTERLKYMVTPCNHLFHSECLERWMEVKLECPVCRSDLPPVY</sequence>
<evidence type="ECO:0000256" key="14">
    <source>
        <dbReference type="PROSITE-ProRule" id="PRU00175"/>
    </source>
</evidence>
<feature type="transmembrane region" description="Helical" evidence="16">
    <location>
        <begin position="492"/>
        <end position="515"/>
    </location>
</feature>
<dbReference type="GO" id="GO:0008270">
    <property type="term" value="F:zinc ion binding"/>
    <property type="evidence" value="ECO:0007669"/>
    <property type="project" value="UniProtKB-KW"/>
</dbReference>
<evidence type="ECO:0000256" key="16">
    <source>
        <dbReference type="SAM" id="Phobius"/>
    </source>
</evidence>
<keyword evidence="11" id="KW-0862">Zinc</keyword>
<dbReference type="InterPro" id="IPR050731">
    <property type="entry name" value="HRD1_E3_ubiq-ligases"/>
</dbReference>
<dbReference type="SMART" id="SM00744">
    <property type="entry name" value="RINGv"/>
    <property type="match status" value="1"/>
</dbReference>
<evidence type="ECO:0000259" key="17">
    <source>
        <dbReference type="PROSITE" id="PS50089"/>
    </source>
</evidence>
<dbReference type="PANTHER" id="PTHR22763">
    <property type="entry name" value="RING ZINC FINGER PROTEIN"/>
    <property type="match status" value="1"/>
</dbReference>
<feature type="transmembrane region" description="Helical" evidence="16">
    <location>
        <begin position="453"/>
        <end position="472"/>
    </location>
</feature>
<dbReference type="FunCoup" id="F4P2W3">
    <property type="interactions" value="29"/>
</dbReference>
<keyword evidence="13 16" id="KW-0472">Membrane</keyword>
<keyword evidence="12 16" id="KW-1133">Transmembrane helix</keyword>
<dbReference type="SMART" id="SM00184">
    <property type="entry name" value="RING"/>
    <property type="match status" value="1"/>
</dbReference>
<dbReference type="GO" id="GO:0044695">
    <property type="term" value="C:Dsc E3 ubiquitin ligase complex"/>
    <property type="evidence" value="ECO:0000318"/>
    <property type="project" value="GO_Central"/>
</dbReference>
<evidence type="ECO:0000256" key="9">
    <source>
        <dbReference type="ARBA" id="ARBA00022771"/>
    </source>
</evidence>
<gene>
    <name evidence="18" type="ORF">BATDEDRAFT_25142</name>
</gene>
<dbReference type="Proteomes" id="UP000007241">
    <property type="component" value="Unassembled WGS sequence"/>
</dbReference>